<organism evidence="2 3">
    <name type="scientific">Portunus trituberculatus</name>
    <name type="common">Swimming crab</name>
    <name type="synonym">Neptunus trituberculatus</name>
    <dbReference type="NCBI Taxonomy" id="210409"/>
    <lineage>
        <taxon>Eukaryota</taxon>
        <taxon>Metazoa</taxon>
        <taxon>Ecdysozoa</taxon>
        <taxon>Arthropoda</taxon>
        <taxon>Crustacea</taxon>
        <taxon>Multicrustacea</taxon>
        <taxon>Malacostraca</taxon>
        <taxon>Eumalacostraca</taxon>
        <taxon>Eucarida</taxon>
        <taxon>Decapoda</taxon>
        <taxon>Pleocyemata</taxon>
        <taxon>Brachyura</taxon>
        <taxon>Eubrachyura</taxon>
        <taxon>Portunoidea</taxon>
        <taxon>Portunidae</taxon>
        <taxon>Portuninae</taxon>
        <taxon>Portunus</taxon>
    </lineage>
</organism>
<dbReference type="EMBL" id="VSRR010000497">
    <property type="protein sequence ID" value="MPC16323.1"/>
    <property type="molecule type" value="Genomic_DNA"/>
</dbReference>
<comment type="caution">
    <text evidence="2">The sequence shown here is derived from an EMBL/GenBank/DDBJ whole genome shotgun (WGS) entry which is preliminary data.</text>
</comment>
<dbReference type="Proteomes" id="UP000324222">
    <property type="component" value="Unassembled WGS sequence"/>
</dbReference>
<gene>
    <name evidence="2" type="ORF">E2C01_009145</name>
</gene>
<accession>A0A5B7D5P9</accession>
<reference evidence="2 3" key="1">
    <citation type="submission" date="2019-05" db="EMBL/GenBank/DDBJ databases">
        <title>Another draft genome of Portunus trituberculatus and its Hox gene families provides insights of decapod evolution.</title>
        <authorList>
            <person name="Jeong J.-H."/>
            <person name="Song I."/>
            <person name="Kim S."/>
            <person name="Choi T."/>
            <person name="Kim D."/>
            <person name="Ryu S."/>
            <person name="Kim W."/>
        </authorList>
    </citation>
    <scope>NUCLEOTIDE SEQUENCE [LARGE SCALE GENOMIC DNA]</scope>
    <source>
        <tissue evidence="2">Muscle</tissue>
    </source>
</reference>
<evidence type="ECO:0000313" key="2">
    <source>
        <dbReference type="EMBL" id="MPC16323.1"/>
    </source>
</evidence>
<evidence type="ECO:0000256" key="1">
    <source>
        <dbReference type="SAM" id="MobiDB-lite"/>
    </source>
</evidence>
<protein>
    <submittedName>
        <fullName evidence="2">Uncharacterized protein</fullName>
    </submittedName>
</protein>
<keyword evidence="3" id="KW-1185">Reference proteome</keyword>
<feature type="region of interest" description="Disordered" evidence="1">
    <location>
        <begin position="79"/>
        <end position="100"/>
    </location>
</feature>
<evidence type="ECO:0000313" key="3">
    <source>
        <dbReference type="Proteomes" id="UP000324222"/>
    </source>
</evidence>
<name>A0A5B7D5P9_PORTR</name>
<proteinExistence type="predicted"/>
<sequence>MRRMKDAPSHSRLQLAPHCLHVKRRIVARNTQVYASPFHQRSFNPMPSSPLLGLHDTISIITLHLQPGDIVRASKKAITKKATKSPRENKGSSKFHSSGTKVEMNDVMGGSFCSRVVTATVATTAAITVHRPPPAALSSRCANCQIKIMSLSVSRLVFLAS</sequence>
<dbReference type="AlphaFoldDB" id="A0A5B7D5P9"/>